<dbReference type="Gene3D" id="3.30.450.180">
    <property type="match status" value="1"/>
</dbReference>
<dbReference type="EMBL" id="BOOO01000008">
    <property type="protein sequence ID" value="GII28165.1"/>
    <property type="molecule type" value="Genomic_DNA"/>
</dbReference>
<dbReference type="InterPro" id="IPR010982">
    <property type="entry name" value="Lambda_DNA-bd_dom_sf"/>
</dbReference>
<evidence type="ECO:0000313" key="4">
    <source>
        <dbReference type="Proteomes" id="UP000650628"/>
    </source>
</evidence>
<dbReference type="Gene3D" id="1.10.260.40">
    <property type="entry name" value="lambda repressor-like DNA-binding domains"/>
    <property type="match status" value="1"/>
</dbReference>
<feature type="domain" description="HTH cro/C1-type" evidence="2">
    <location>
        <begin position="21"/>
        <end position="72"/>
    </location>
</feature>
<accession>A0A8J3TJ73</accession>
<dbReference type="Pfam" id="PF13560">
    <property type="entry name" value="HTH_31"/>
    <property type="match status" value="1"/>
</dbReference>
<comment type="caution">
    <text evidence="3">The sequence shown here is derived from an EMBL/GenBank/DDBJ whole genome shotgun (WGS) entry which is preliminary data.</text>
</comment>
<keyword evidence="4" id="KW-1185">Reference proteome</keyword>
<dbReference type="Proteomes" id="UP000650628">
    <property type="component" value="Unassembled WGS sequence"/>
</dbReference>
<organism evidence="3 4">
    <name type="scientific">Planotetraspora mira</name>
    <dbReference type="NCBI Taxonomy" id="58121"/>
    <lineage>
        <taxon>Bacteria</taxon>
        <taxon>Bacillati</taxon>
        <taxon>Actinomycetota</taxon>
        <taxon>Actinomycetes</taxon>
        <taxon>Streptosporangiales</taxon>
        <taxon>Streptosporangiaceae</taxon>
        <taxon>Planotetraspora</taxon>
    </lineage>
</organism>
<dbReference type="PROSITE" id="PS50943">
    <property type="entry name" value="HTH_CROC1"/>
    <property type="match status" value="1"/>
</dbReference>
<dbReference type="PANTHER" id="PTHR35010">
    <property type="entry name" value="BLL4672 PROTEIN-RELATED"/>
    <property type="match status" value="1"/>
</dbReference>
<name>A0A8J3TJ73_9ACTN</name>
<evidence type="ECO:0000313" key="3">
    <source>
        <dbReference type="EMBL" id="GII28165.1"/>
    </source>
</evidence>
<feature type="region of interest" description="Disordered" evidence="1">
    <location>
        <begin position="1"/>
        <end position="21"/>
    </location>
</feature>
<dbReference type="GO" id="GO:0003677">
    <property type="term" value="F:DNA binding"/>
    <property type="evidence" value="ECO:0007669"/>
    <property type="project" value="InterPro"/>
</dbReference>
<evidence type="ECO:0000256" key="1">
    <source>
        <dbReference type="SAM" id="MobiDB-lite"/>
    </source>
</evidence>
<reference evidence="3 4" key="1">
    <citation type="submission" date="2021-01" db="EMBL/GenBank/DDBJ databases">
        <title>Whole genome shotgun sequence of Planotetraspora mira NBRC 15435.</title>
        <authorList>
            <person name="Komaki H."/>
            <person name="Tamura T."/>
        </authorList>
    </citation>
    <scope>NUCLEOTIDE SEQUENCE [LARGE SCALE GENOMIC DNA]</scope>
    <source>
        <strain evidence="3 4">NBRC 15435</strain>
    </source>
</reference>
<dbReference type="AlphaFoldDB" id="A0A8J3TJ73"/>
<gene>
    <name evidence="3" type="ORF">Pmi06nite_16070</name>
</gene>
<dbReference type="InterPro" id="IPR041413">
    <property type="entry name" value="MLTR_LBD"/>
</dbReference>
<dbReference type="InterPro" id="IPR001387">
    <property type="entry name" value="Cro/C1-type_HTH"/>
</dbReference>
<dbReference type="SMART" id="SM00530">
    <property type="entry name" value="HTH_XRE"/>
    <property type="match status" value="1"/>
</dbReference>
<protein>
    <submittedName>
        <fullName evidence="3">Transcriptional regulator</fullName>
    </submittedName>
</protein>
<dbReference type="Pfam" id="PF17765">
    <property type="entry name" value="MLTR_LBD"/>
    <property type="match status" value="1"/>
</dbReference>
<proteinExistence type="predicted"/>
<evidence type="ECO:0000259" key="2">
    <source>
        <dbReference type="PROSITE" id="PS50943"/>
    </source>
</evidence>
<dbReference type="CDD" id="cd00093">
    <property type="entry name" value="HTH_XRE"/>
    <property type="match status" value="1"/>
</dbReference>
<dbReference type="PANTHER" id="PTHR35010:SF2">
    <property type="entry name" value="BLL4672 PROTEIN"/>
    <property type="match status" value="1"/>
</dbReference>
<sequence length="270" mass="29533">MRRWRDRVSPETAGLPAGGQRRAAGLRREELALLAGISVDYVTRLEQSRATNPSAHVVEALARALRLSGDERAYLFRLAGLVPPGPETVPAYITPSVQRMLDRLAGIPVGIYDASWTLLMANPPYAALMGDPSGWRGNERNAVWRNFLGPGSRVRHTPHEQRAFEAAVVADLRVTAGRYPADQRLRRLVAQLRTNSERFAELWDAGVVGEQQAARKTIEHPQVGPLTLDCDVLSVAGSDLRIMIYTAEPGTQDAERLALLSVVGTQSLVG</sequence>
<dbReference type="SUPFAM" id="SSF47413">
    <property type="entry name" value="lambda repressor-like DNA-binding domains"/>
    <property type="match status" value="1"/>
</dbReference>